<evidence type="ECO:0000256" key="2">
    <source>
        <dbReference type="ARBA" id="ARBA00013168"/>
    </source>
</evidence>
<dbReference type="Proteomes" id="UP000230767">
    <property type="component" value="Unassembled WGS sequence"/>
</dbReference>
<dbReference type="SUPFAM" id="SSF101353">
    <property type="entry name" value="Putative anticodon-binding domain of alanyl-tRNA synthetase (AlaRS)"/>
    <property type="match status" value="1"/>
</dbReference>
<dbReference type="AlphaFoldDB" id="A0A2M7R596"/>
<organism evidence="13 14">
    <name type="scientific">Candidatus Nealsonbacteria bacterium CG_4_10_14_0_8_um_filter_37_14</name>
    <dbReference type="NCBI Taxonomy" id="1974684"/>
    <lineage>
        <taxon>Bacteria</taxon>
        <taxon>Candidatus Nealsoniibacteriota</taxon>
    </lineage>
</organism>
<evidence type="ECO:0000256" key="5">
    <source>
        <dbReference type="ARBA" id="ARBA00022741"/>
    </source>
</evidence>
<accession>A0A2M7R596</accession>
<dbReference type="InterPro" id="IPR050058">
    <property type="entry name" value="Ala-tRNA_ligase"/>
</dbReference>
<dbReference type="InterPro" id="IPR002318">
    <property type="entry name" value="Ala-tRNA-lgiase_IIc"/>
</dbReference>
<feature type="compositionally biased region" description="Basic and acidic residues" evidence="11">
    <location>
        <begin position="417"/>
        <end position="429"/>
    </location>
</feature>
<dbReference type="GO" id="GO:0005524">
    <property type="term" value="F:ATP binding"/>
    <property type="evidence" value="ECO:0007669"/>
    <property type="project" value="UniProtKB-KW"/>
</dbReference>
<dbReference type="EC" id="6.1.1.7" evidence="2 10"/>
<comment type="caution">
    <text evidence="13">The sequence shown here is derived from an EMBL/GenBank/DDBJ whole genome shotgun (WGS) entry which is preliminary data.</text>
</comment>
<reference evidence="14" key="1">
    <citation type="submission" date="2017-09" db="EMBL/GenBank/DDBJ databases">
        <title>Depth-based differentiation of microbial function through sediment-hosted aquifers and enrichment of novel symbionts in the deep terrestrial subsurface.</title>
        <authorList>
            <person name="Probst A.J."/>
            <person name="Ladd B."/>
            <person name="Jarett J.K."/>
            <person name="Geller-Mcgrath D.E."/>
            <person name="Sieber C.M.K."/>
            <person name="Emerson J.B."/>
            <person name="Anantharaman K."/>
            <person name="Thomas B.C."/>
            <person name="Malmstrom R."/>
            <person name="Stieglmeier M."/>
            <person name="Klingl A."/>
            <person name="Woyke T."/>
            <person name="Ryan C.M."/>
            <person name="Banfield J.F."/>
        </authorList>
    </citation>
    <scope>NUCLEOTIDE SEQUENCE [LARGE SCALE GENOMIC DNA]</scope>
</reference>
<comment type="similarity">
    <text evidence="1">Belongs to the class-II aminoacyl-tRNA synthetase family.</text>
</comment>
<evidence type="ECO:0000259" key="12">
    <source>
        <dbReference type="PROSITE" id="PS50860"/>
    </source>
</evidence>
<sequence>MSITSKEIRKKFLDYFSEHSHLILESASLVPINDPTLLVVNSGMAPLKSYFTGEQRPPQQRLCNIQKCVRTNDIESVGDRHHLTFFEMMGNWSIGDYFKEEAVDFAWDLLKNGFGFDLSQMYATVFGGDKKFPAVPPDEESKVAWEKYLPKDRIISLGAKFNFWGPAGDTGPCGPCTEIFIDRGKNYGCGKDSCDPSCNCERFLEIWNAGVFMEYYLDENGNLRELPLKSVDAGAGLDRFAVILQGVDSIYETDLLSPIVEVFAPKDNLESKSVRIMTDHLRCATFMIADGIYPANTKREYIVRRIIRRALLHARLAEKDPESFIRATKVVVELFSPYYPELIRSQGIVEMAIRRETATFGKTLNRGLKELEKVFPKSQEVISGADAFKLYEIYGFPLELTKEIAAEKSLKVDEEGYKNQLEKHKERSRQAKGGVQ</sequence>
<dbReference type="EMBL" id="PFLW01000088">
    <property type="protein sequence ID" value="PIY88471.1"/>
    <property type="molecule type" value="Genomic_DNA"/>
</dbReference>
<evidence type="ECO:0000256" key="7">
    <source>
        <dbReference type="ARBA" id="ARBA00022884"/>
    </source>
</evidence>
<feature type="domain" description="Alanyl-transfer RNA synthetases family profile" evidence="12">
    <location>
        <begin position="3"/>
        <end position="436"/>
    </location>
</feature>
<name>A0A2M7R596_9BACT</name>
<dbReference type="InterPro" id="IPR018165">
    <property type="entry name" value="Ala-tRNA-synth_IIc_core"/>
</dbReference>
<keyword evidence="5" id="KW-0547">Nucleotide-binding</keyword>
<keyword evidence="3" id="KW-0820">tRNA-binding</keyword>
<dbReference type="InterPro" id="IPR018164">
    <property type="entry name" value="Ala-tRNA-synth_IIc_N"/>
</dbReference>
<evidence type="ECO:0000256" key="3">
    <source>
        <dbReference type="ARBA" id="ARBA00022555"/>
    </source>
</evidence>
<proteinExistence type="inferred from homology"/>
<evidence type="ECO:0000256" key="9">
    <source>
        <dbReference type="ARBA" id="ARBA00023146"/>
    </source>
</evidence>
<dbReference type="PANTHER" id="PTHR11777">
    <property type="entry name" value="ALANYL-TRNA SYNTHETASE"/>
    <property type="match status" value="1"/>
</dbReference>
<dbReference type="GO" id="GO:0004813">
    <property type="term" value="F:alanine-tRNA ligase activity"/>
    <property type="evidence" value="ECO:0007669"/>
    <property type="project" value="UniProtKB-UniRule"/>
</dbReference>
<keyword evidence="6" id="KW-0067">ATP-binding</keyword>
<evidence type="ECO:0000256" key="11">
    <source>
        <dbReference type="SAM" id="MobiDB-lite"/>
    </source>
</evidence>
<evidence type="ECO:0000256" key="4">
    <source>
        <dbReference type="ARBA" id="ARBA00022598"/>
    </source>
</evidence>
<keyword evidence="9" id="KW-0030">Aminoacyl-tRNA synthetase</keyword>
<protein>
    <recommendedName>
        <fullName evidence="2 10">Alanine--tRNA ligase</fullName>
        <ecNumber evidence="2 10">6.1.1.7</ecNumber>
    </recommendedName>
</protein>
<gene>
    <name evidence="13" type="primary">alaS</name>
    <name evidence="13" type="ORF">COY73_03725</name>
</gene>
<keyword evidence="8" id="KW-0648">Protein biosynthesis</keyword>
<dbReference type="CDD" id="cd00673">
    <property type="entry name" value="AlaRS_core"/>
    <property type="match status" value="1"/>
</dbReference>
<dbReference type="GO" id="GO:0005829">
    <property type="term" value="C:cytosol"/>
    <property type="evidence" value="ECO:0007669"/>
    <property type="project" value="TreeGrafter"/>
</dbReference>
<dbReference type="SUPFAM" id="SSF55681">
    <property type="entry name" value="Class II aaRS and biotin synthetases"/>
    <property type="match status" value="1"/>
</dbReference>
<keyword evidence="4 13" id="KW-0436">Ligase</keyword>
<feature type="region of interest" description="Disordered" evidence="11">
    <location>
        <begin position="417"/>
        <end position="436"/>
    </location>
</feature>
<dbReference type="GO" id="GO:0000049">
    <property type="term" value="F:tRNA binding"/>
    <property type="evidence" value="ECO:0007669"/>
    <property type="project" value="UniProtKB-KW"/>
</dbReference>
<evidence type="ECO:0000256" key="8">
    <source>
        <dbReference type="ARBA" id="ARBA00022917"/>
    </source>
</evidence>
<dbReference type="Pfam" id="PF01411">
    <property type="entry name" value="tRNA-synt_2c"/>
    <property type="match status" value="1"/>
</dbReference>
<dbReference type="GO" id="GO:0002161">
    <property type="term" value="F:aminoacyl-tRNA deacylase activity"/>
    <property type="evidence" value="ECO:0007669"/>
    <property type="project" value="TreeGrafter"/>
</dbReference>
<dbReference type="InterPro" id="IPR018162">
    <property type="entry name" value="Ala-tRNA-ligase_IIc_anticod-bd"/>
</dbReference>
<evidence type="ECO:0000313" key="13">
    <source>
        <dbReference type="EMBL" id="PIY88471.1"/>
    </source>
</evidence>
<dbReference type="PROSITE" id="PS50860">
    <property type="entry name" value="AA_TRNA_LIGASE_II_ALA"/>
    <property type="match status" value="1"/>
</dbReference>
<evidence type="ECO:0000313" key="14">
    <source>
        <dbReference type="Proteomes" id="UP000230767"/>
    </source>
</evidence>
<keyword evidence="7" id="KW-0694">RNA-binding</keyword>
<evidence type="ECO:0000256" key="6">
    <source>
        <dbReference type="ARBA" id="ARBA00022840"/>
    </source>
</evidence>
<dbReference type="PANTHER" id="PTHR11777:SF9">
    <property type="entry name" value="ALANINE--TRNA LIGASE, CYTOPLASMIC"/>
    <property type="match status" value="1"/>
</dbReference>
<dbReference type="GO" id="GO:0006419">
    <property type="term" value="P:alanyl-tRNA aminoacylation"/>
    <property type="evidence" value="ECO:0007669"/>
    <property type="project" value="UniProtKB-UniRule"/>
</dbReference>
<dbReference type="NCBIfam" id="TIGR00344">
    <property type="entry name" value="alaS"/>
    <property type="match status" value="1"/>
</dbReference>
<dbReference type="Gene3D" id="3.30.930.10">
    <property type="entry name" value="Bira Bifunctional Protein, Domain 2"/>
    <property type="match status" value="1"/>
</dbReference>
<dbReference type="PRINTS" id="PR00980">
    <property type="entry name" value="TRNASYNTHALA"/>
</dbReference>
<evidence type="ECO:0000256" key="10">
    <source>
        <dbReference type="NCBIfam" id="TIGR00344"/>
    </source>
</evidence>
<dbReference type="InterPro" id="IPR045864">
    <property type="entry name" value="aa-tRNA-synth_II/BPL/LPL"/>
</dbReference>
<evidence type="ECO:0000256" key="1">
    <source>
        <dbReference type="ARBA" id="ARBA00008226"/>
    </source>
</evidence>